<dbReference type="Proteomes" id="UP000053555">
    <property type="component" value="Unassembled WGS sequence"/>
</dbReference>
<dbReference type="EMBL" id="KN666581">
    <property type="protein sequence ID" value="KHN07851.1"/>
    <property type="molecule type" value="Genomic_DNA"/>
</dbReference>
<dbReference type="InterPro" id="IPR004883">
    <property type="entry name" value="LOB"/>
</dbReference>
<accession>A0A0B2PEM5</accession>
<protein>
    <submittedName>
        <fullName evidence="3">LOB domain-containing protein 41</fullName>
    </submittedName>
</protein>
<dbReference type="PROSITE" id="PS50891">
    <property type="entry name" value="LOB"/>
    <property type="match status" value="1"/>
</dbReference>
<proteinExistence type="inferred from homology"/>
<dbReference type="PANTHER" id="PTHR31304:SF64">
    <property type="entry name" value="LOB DOMAIN-CONTAINING PROTEIN 42"/>
    <property type="match status" value="1"/>
</dbReference>
<sequence>MKLSCNGCRILRKGCGEDCAIRPCLEWINTPQAQANATLFLAKFYGRAGLVNLIDSAPQHNGPAVFKSLLYEACGRIANPTFGSVGLFWTGEWAQCQALFDAVLAGSQIKVVGASDSQGIATHGDEHVAQILGIRHVSKDAEMDHVKGRAKKIKRSRTVIKPKPQVSSIDSAAMLKLTWSREPGGSEGDSEETVEAMLVSQNKPSRNGGVEMDLDLTLG</sequence>
<dbReference type="PANTHER" id="PTHR31304">
    <property type="entry name" value="LOB DOMAIN-CONTAINING PROTEIN 38"/>
    <property type="match status" value="1"/>
</dbReference>
<comment type="similarity">
    <text evidence="1">Belongs to the LOB domain-containing protein family.</text>
</comment>
<name>A0A0B2PEM5_GLYSO</name>
<evidence type="ECO:0000256" key="1">
    <source>
        <dbReference type="ARBA" id="ARBA00005474"/>
    </source>
</evidence>
<dbReference type="GO" id="GO:0010468">
    <property type="term" value="P:regulation of gene expression"/>
    <property type="evidence" value="ECO:0007669"/>
    <property type="project" value="TreeGrafter"/>
</dbReference>
<feature type="domain" description="LOB" evidence="2">
    <location>
        <begin position="3"/>
        <end position="109"/>
    </location>
</feature>
<evidence type="ECO:0000313" key="3">
    <source>
        <dbReference type="EMBL" id="KHN07851.1"/>
    </source>
</evidence>
<dbReference type="AlphaFoldDB" id="A0A0B2PEM5"/>
<organism evidence="3">
    <name type="scientific">Glycine soja</name>
    <name type="common">Wild soybean</name>
    <dbReference type="NCBI Taxonomy" id="3848"/>
    <lineage>
        <taxon>Eukaryota</taxon>
        <taxon>Viridiplantae</taxon>
        <taxon>Streptophyta</taxon>
        <taxon>Embryophyta</taxon>
        <taxon>Tracheophyta</taxon>
        <taxon>Spermatophyta</taxon>
        <taxon>Magnoliopsida</taxon>
        <taxon>eudicotyledons</taxon>
        <taxon>Gunneridae</taxon>
        <taxon>Pentapetalae</taxon>
        <taxon>rosids</taxon>
        <taxon>fabids</taxon>
        <taxon>Fabales</taxon>
        <taxon>Fabaceae</taxon>
        <taxon>Papilionoideae</taxon>
        <taxon>50 kb inversion clade</taxon>
        <taxon>NPAAA clade</taxon>
        <taxon>indigoferoid/millettioid clade</taxon>
        <taxon>Phaseoleae</taxon>
        <taxon>Glycine</taxon>
        <taxon>Glycine subgen. Soja</taxon>
    </lineage>
</organism>
<gene>
    <name evidence="3" type="ORF">glysoja_049965</name>
</gene>
<dbReference type="Pfam" id="PF03195">
    <property type="entry name" value="LOB"/>
    <property type="match status" value="1"/>
</dbReference>
<evidence type="ECO:0000259" key="2">
    <source>
        <dbReference type="PROSITE" id="PS50891"/>
    </source>
</evidence>
<reference evidence="3" key="1">
    <citation type="submission" date="2014-07" db="EMBL/GenBank/DDBJ databases">
        <title>Identification of a novel salt tolerance gene in wild soybean by whole-genome sequencing.</title>
        <authorList>
            <person name="Lam H.-M."/>
            <person name="Qi X."/>
            <person name="Li M.-W."/>
            <person name="Liu X."/>
            <person name="Xie M."/>
            <person name="Ni M."/>
            <person name="Xu X."/>
        </authorList>
    </citation>
    <scope>NUCLEOTIDE SEQUENCE [LARGE SCALE GENOMIC DNA]</scope>
    <source>
        <tissue evidence="3">Root</tissue>
    </source>
</reference>